<feature type="region of interest" description="Disordered" evidence="1">
    <location>
        <begin position="27"/>
        <end position="54"/>
    </location>
</feature>
<organism evidence="2">
    <name type="scientific">Fusarium oxysporum f. sp. vasinfectum 25433</name>
    <dbReference type="NCBI Taxonomy" id="1089449"/>
    <lineage>
        <taxon>Eukaryota</taxon>
        <taxon>Fungi</taxon>
        <taxon>Dikarya</taxon>
        <taxon>Ascomycota</taxon>
        <taxon>Pezizomycotina</taxon>
        <taxon>Sordariomycetes</taxon>
        <taxon>Hypocreomycetidae</taxon>
        <taxon>Hypocreales</taxon>
        <taxon>Nectriaceae</taxon>
        <taxon>Fusarium</taxon>
        <taxon>Fusarium oxysporum species complex</taxon>
    </lineage>
</organism>
<sequence length="129" mass="14121">MDMGQPGRPHAPYTGRSVTAWDGMYNAMEDSQGPEAPRPCGTNDPQHDYGHNSIHTNNYEQALNNELSDSSTDSDRELCAGLFSDPARSSSSQLLLCRTVQDCLKSSPMIEMPSGQRPHGDVVSVWKVP</sequence>
<name>X0KQK8_FUSOX</name>
<reference evidence="2" key="1">
    <citation type="submission" date="2011-11" db="EMBL/GenBank/DDBJ databases">
        <title>The Genome Sequence of Fusarium oxysporum Cotton.</title>
        <authorList>
            <consortium name="The Broad Institute Genome Sequencing Platform"/>
            <person name="Ma L.-J."/>
            <person name="Gale L.R."/>
            <person name="Schwartz D.C."/>
            <person name="Zhou S."/>
            <person name="Corby-Kistler H."/>
            <person name="Young S.K."/>
            <person name="Zeng Q."/>
            <person name="Gargeya S."/>
            <person name="Fitzgerald M."/>
            <person name="Haas B."/>
            <person name="Abouelleil A."/>
            <person name="Alvarado L."/>
            <person name="Arachchi H.M."/>
            <person name="Berlin A."/>
            <person name="Brown A."/>
            <person name="Chapman S.B."/>
            <person name="Chen Z."/>
            <person name="Dunbar C."/>
            <person name="Freedman E."/>
            <person name="Gearin G."/>
            <person name="Goldberg J."/>
            <person name="Griggs A."/>
            <person name="Gujja S."/>
            <person name="Heiman D."/>
            <person name="Howarth C."/>
            <person name="Larson L."/>
            <person name="Lui A."/>
            <person name="MacDonald P.J.P."/>
            <person name="Montmayeur A."/>
            <person name="Murphy C."/>
            <person name="Neiman D."/>
            <person name="Pearson M."/>
            <person name="Priest M."/>
            <person name="Roberts A."/>
            <person name="Saif S."/>
            <person name="Shea T."/>
            <person name="Shenoy N."/>
            <person name="Sisk P."/>
            <person name="Stolte C."/>
            <person name="Sykes S."/>
            <person name="Wortman J."/>
            <person name="Nusbaum C."/>
            <person name="Birren B."/>
        </authorList>
    </citation>
    <scope>NUCLEOTIDE SEQUENCE [LARGE SCALE GENOMIC DNA]</scope>
    <source>
        <strain evidence="2">25433</strain>
    </source>
</reference>
<dbReference type="EMBL" id="JH658009">
    <property type="protein sequence ID" value="EXM15894.1"/>
    <property type="molecule type" value="Genomic_DNA"/>
</dbReference>
<dbReference type="Proteomes" id="UP000030701">
    <property type="component" value="Unassembled WGS sequence"/>
</dbReference>
<dbReference type="AlphaFoldDB" id="X0KQK8"/>
<evidence type="ECO:0000256" key="1">
    <source>
        <dbReference type="SAM" id="MobiDB-lite"/>
    </source>
</evidence>
<protein>
    <submittedName>
        <fullName evidence="2">Uncharacterized protein</fullName>
    </submittedName>
</protein>
<reference evidence="2" key="2">
    <citation type="submission" date="2012-05" db="EMBL/GenBank/DDBJ databases">
        <title>The Genome Annotation of Fusarium oxysporum Cotton.</title>
        <authorList>
            <consortium name="The Broad Institute Genomics Platform"/>
            <person name="Ma L.-J."/>
            <person name="Corby-Kistler H."/>
            <person name="Broz K."/>
            <person name="Gale L.R."/>
            <person name="Jonkers W."/>
            <person name="O'Donnell K."/>
            <person name="Ploetz R."/>
            <person name="Steinberg C."/>
            <person name="Schwartz D.C."/>
            <person name="VanEtten H."/>
            <person name="Zhou S."/>
            <person name="Young S.K."/>
            <person name="Zeng Q."/>
            <person name="Gargeya S."/>
            <person name="Fitzgerald M."/>
            <person name="Abouelleil A."/>
            <person name="Alvarado L."/>
            <person name="Chapman S.B."/>
            <person name="Gainer-Dewar J."/>
            <person name="Goldberg J."/>
            <person name="Griggs A."/>
            <person name="Gujja S."/>
            <person name="Hansen M."/>
            <person name="Howarth C."/>
            <person name="Imamovic A."/>
            <person name="Ireland A."/>
            <person name="Larimer J."/>
            <person name="McCowan C."/>
            <person name="Murphy C."/>
            <person name="Pearson M."/>
            <person name="Poon T.W."/>
            <person name="Priest M."/>
            <person name="Roberts A."/>
            <person name="Saif S."/>
            <person name="Shea T."/>
            <person name="Sykes S."/>
            <person name="Wortman J."/>
            <person name="Nusbaum C."/>
            <person name="Birren B."/>
        </authorList>
    </citation>
    <scope>NUCLEOTIDE SEQUENCE</scope>
    <source>
        <strain evidence="2">25433</strain>
    </source>
</reference>
<evidence type="ECO:0000313" key="2">
    <source>
        <dbReference type="EMBL" id="EXM15894.1"/>
    </source>
</evidence>
<gene>
    <name evidence="2" type="ORF">FOTG_15796</name>
</gene>
<accession>X0KQK8</accession>
<dbReference type="HOGENOM" id="CLU_1948902_0_0_1"/>
<proteinExistence type="predicted"/>